<protein>
    <recommendedName>
        <fullName evidence="4">HAT C-terminal dimerisation domain-containing protein</fullName>
    </recommendedName>
</protein>
<keyword evidence="3" id="KW-1185">Reference proteome</keyword>
<dbReference type="Proteomes" id="UP001154078">
    <property type="component" value="Chromosome 8"/>
</dbReference>
<dbReference type="SUPFAM" id="SSF53098">
    <property type="entry name" value="Ribonuclease H-like"/>
    <property type="match status" value="1"/>
</dbReference>
<gene>
    <name evidence="2" type="ORF">MELIAE_LOCUS12054</name>
</gene>
<evidence type="ECO:0000313" key="3">
    <source>
        <dbReference type="Proteomes" id="UP001154078"/>
    </source>
</evidence>
<proteinExistence type="predicted"/>
<dbReference type="InterPro" id="IPR012337">
    <property type="entry name" value="RNaseH-like_sf"/>
</dbReference>
<organism evidence="2 3">
    <name type="scientific">Brassicogethes aeneus</name>
    <name type="common">Rape pollen beetle</name>
    <name type="synonym">Meligethes aeneus</name>
    <dbReference type="NCBI Taxonomy" id="1431903"/>
    <lineage>
        <taxon>Eukaryota</taxon>
        <taxon>Metazoa</taxon>
        <taxon>Ecdysozoa</taxon>
        <taxon>Arthropoda</taxon>
        <taxon>Hexapoda</taxon>
        <taxon>Insecta</taxon>
        <taxon>Pterygota</taxon>
        <taxon>Neoptera</taxon>
        <taxon>Endopterygota</taxon>
        <taxon>Coleoptera</taxon>
        <taxon>Polyphaga</taxon>
        <taxon>Cucujiformia</taxon>
        <taxon>Nitidulidae</taxon>
        <taxon>Meligethinae</taxon>
        <taxon>Brassicogethes</taxon>
    </lineage>
</organism>
<feature type="compositionally biased region" description="Acidic residues" evidence="1">
    <location>
        <begin position="20"/>
        <end position="30"/>
    </location>
</feature>
<evidence type="ECO:0008006" key="4">
    <source>
        <dbReference type="Google" id="ProtNLM"/>
    </source>
</evidence>
<evidence type="ECO:0000256" key="1">
    <source>
        <dbReference type="SAM" id="MobiDB-lite"/>
    </source>
</evidence>
<dbReference type="OrthoDB" id="6728421at2759"/>
<feature type="region of interest" description="Disordered" evidence="1">
    <location>
        <begin position="1"/>
        <end position="41"/>
    </location>
</feature>
<accession>A0A9P0BGI7</accession>
<evidence type="ECO:0000313" key="2">
    <source>
        <dbReference type="EMBL" id="CAH0563068.1"/>
    </source>
</evidence>
<reference evidence="2" key="1">
    <citation type="submission" date="2021-12" db="EMBL/GenBank/DDBJ databases">
        <authorList>
            <person name="King R."/>
        </authorList>
    </citation>
    <scope>NUCLEOTIDE SEQUENCE</scope>
</reference>
<dbReference type="EMBL" id="OV121139">
    <property type="protein sequence ID" value="CAH0563068.1"/>
    <property type="molecule type" value="Genomic_DNA"/>
</dbReference>
<sequence length="186" mass="21653">METVENEDITSPPLSPSDPYETDGDLDPDYDPGNNKDKKKKSRLSNTLLDFFKSRTVELMRLWLKHYKKSHENVPVPVKQNTYDNSFFEFEDNSVSEGESTDIRSCVDLEVLQYIQEESRDVKLLDKYPFVKILYIRYNTSLPSSAPVERLFSFATFLNTPRRHALSDQHFESLLLLKANEEFLSS</sequence>
<name>A0A9P0BGI7_BRAAE</name>
<dbReference type="AlphaFoldDB" id="A0A9P0BGI7"/>